<keyword evidence="1" id="KW-1133">Transmembrane helix</keyword>
<evidence type="ECO:0000313" key="2">
    <source>
        <dbReference type="EMBL" id="GAA0160226.1"/>
    </source>
</evidence>
<name>A0AAV3QA26_LITER</name>
<keyword evidence="1" id="KW-0812">Transmembrane</keyword>
<keyword evidence="3" id="KW-1185">Reference proteome</keyword>
<evidence type="ECO:0000256" key="1">
    <source>
        <dbReference type="SAM" id="Phobius"/>
    </source>
</evidence>
<gene>
    <name evidence="2" type="ORF">LIER_16827</name>
</gene>
<dbReference type="EMBL" id="BAABME010003812">
    <property type="protein sequence ID" value="GAA0160226.1"/>
    <property type="molecule type" value="Genomic_DNA"/>
</dbReference>
<dbReference type="AlphaFoldDB" id="A0AAV3QA26"/>
<accession>A0AAV3QA26</accession>
<evidence type="ECO:0000313" key="3">
    <source>
        <dbReference type="Proteomes" id="UP001454036"/>
    </source>
</evidence>
<organism evidence="2 3">
    <name type="scientific">Lithospermum erythrorhizon</name>
    <name type="common">Purple gromwell</name>
    <name type="synonym">Lithospermum officinale var. erythrorhizon</name>
    <dbReference type="NCBI Taxonomy" id="34254"/>
    <lineage>
        <taxon>Eukaryota</taxon>
        <taxon>Viridiplantae</taxon>
        <taxon>Streptophyta</taxon>
        <taxon>Embryophyta</taxon>
        <taxon>Tracheophyta</taxon>
        <taxon>Spermatophyta</taxon>
        <taxon>Magnoliopsida</taxon>
        <taxon>eudicotyledons</taxon>
        <taxon>Gunneridae</taxon>
        <taxon>Pentapetalae</taxon>
        <taxon>asterids</taxon>
        <taxon>lamiids</taxon>
        <taxon>Boraginales</taxon>
        <taxon>Boraginaceae</taxon>
        <taxon>Boraginoideae</taxon>
        <taxon>Lithospermeae</taxon>
        <taxon>Lithospermum</taxon>
    </lineage>
</organism>
<proteinExistence type="predicted"/>
<keyword evidence="1" id="KW-0472">Membrane</keyword>
<feature type="transmembrane region" description="Helical" evidence="1">
    <location>
        <begin position="6"/>
        <end position="26"/>
    </location>
</feature>
<comment type="caution">
    <text evidence="2">The sequence shown here is derived from an EMBL/GenBank/DDBJ whole genome shotgun (WGS) entry which is preliminary data.</text>
</comment>
<sequence>MDDELWPLFLCLNALFALLTACFLIMKRTKIPFWLHTPLYKKVFSLPGRLLMGRALVVVRIGLLGHLLVLTFWLAKAFVECWSPSTNTLLLPYGELSISLWDLYKLGGLPIAGYLMDEVVTSAECL</sequence>
<protein>
    <submittedName>
        <fullName evidence="2">Uncharacterized protein</fullName>
    </submittedName>
</protein>
<reference evidence="2 3" key="1">
    <citation type="submission" date="2024-01" db="EMBL/GenBank/DDBJ databases">
        <title>The complete chloroplast genome sequence of Lithospermum erythrorhizon: insights into the phylogenetic relationship among Boraginaceae species and the maternal lineages of purple gromwells.</title>
        <authorList>
            <person name="Okada T."/>
            <person name="Watanabe K."/>
        </authorList>
    </citation>
    <scope>NUCLEOTIDE SEQUENCE [LARGE SCALE GENOMIC DNA]</scope>
</reference>
<feature type="transmembrane region" description="Helical" evidence="1">
    <location>
        <begin position="51"/>
        <end position="75"/>
    </location>
</feature>
<dbReference type="Proteomes" id="UP001454036">
    <property type="component" value="Unassembled WGS sequence"/>
</dbReference>